<feature type="transmembrane region" description="Helical" evidence="1">
    <location>
        <begin position="330"/>
        <end position="348"/>
    </location>
</feature>
<dbReference type="Pfam" id="PF06808">
    <property type="entry name" value="DctM"/>
    <property type="match status" value="1"/>
</dbReference>
<feature type="domain" description="TRAP C4-dicarboxylate transport system permease DctM subunit" evidence="2">
    <location>
        <begin position="166"/>
        <end position="456"/>
    </location>
</feature>
<reference evidence="3" key="1">
    <citation type="submission" date="2018-05" db="EMBL/GenBank/DDBJ databases">
        <authorList>
            <person name="Lanie J.A."/>
            <person name="Ng W.-L."/>
            <person name="Kazmierczak K.M."/>
            <person name="Andrzejewski T.M."/>
            <person name="Davidsen T.M."/>
            <person name="Wayne K.J."/>
            <person name="Tettelin H."/>
            <person name="Glass J.I."/>
            <person name="Rusch D."/>
            <person name="Podicherti R."/>
            <person name="Tsui H.-C.T."/>
            <person name="Winkler M.E."/>
        </authorList>
    </citation>
    <scope>NUCLEOTIDE SEQUENCE</scope>
</reference>
<gene>
    <name evidence="3" type="ORF">METZ01_LOCUS219078</name>
</gene>
<organism evidence="3">
    <name type="scientific">marine metagenome</name>
    <dbReference type="NCBI Taxonomy" id="408172"/>
    <lineage>
        <taxon>unclassified sequences</taxon>
        <taxon>metagenomes</taxon>
        <taxon>ecological metagenomes</taxon>
    </lineage>
</organism>
<accession>A0A382FV13</accession>
<dbReference type="InterPro" id="IPR010656">
    <property type="entry name" value="DctM"/>
</dbReference>
<feature type="transmembrane region" description="Helical" evidence="1">
    <location>
        <begin position="430"/>
        <end position="455"/>
    </location>
</feature>
<feature type="non-terminal residue" evidence="3">
    <location>
        <position position="456"/>
    </location>
</feature>
<feature type="transmembrane region" description="Helical" evidence="1">
    <location>
        <begin position="172"/>
        <end position="198"/>
    </location>
</feature>
<feature type="transmembrane region" description="Helical" evidence="1">
    <location>
        <begin position="32"/>
        <end position="51"/>
    </location>
</feature>
<dbReference type="PANTHER" id="PTHR43849:SF2">
    <property type="entry name" value="BLL3936 PROTEIN"/>
    <property type="match status" value="1"/>
</dbReference>
<feature type="transmembrane region" description="Helical" evidence="1">
    <location>
        <begin position="103"/>
        <end position="130"/>
    </location>
</feature>
<dbReference type="InterPro" id="IPR011853">
    <property type="entry name" value="TRAP_DctM-Dct_fused"/>
</dbReference>
<sequence length="456" mass="48734">MHKTFLLTGDLLAIALACLAFYVSGWGVFDNAWVSGLTVWLGFAVGLLSLDKTDDDTTIEHKPLPIFHLLLAALFSWIMYVWVGIMLEQEEFFIEITRFDDLLAWMGVAIAGYLTWRYFGIPMLVVFLAASWYVAGPPELLGVGEDWMRVAENLWYSTDGAFGRPVEVVGRVVLVFILFGAILQTSGAGEILLKFAFFATSRFAGGPAHAAIVASAMFGTLSGAAVANVVSTGVFTIPIIKKSGFKAKFAGAVEAAASTGGQIMPPVMGVVAFLMADVTGIPYLKIVVAALIPAAMYYASLFVVVLIEAKKQGIGAIPVEDRVRLLPSDWLKSLAFWAPLGTLVAFLLDGRTPQNAGFAATIVAFGLCLLLFPAFRQPKKWFETLISAGRVSATLMIIVTSIGFVIGVVNMTGVGLKFAEAILIAAGSDLFLSLILVMLGCLVMGMGVPTGAAYLI</sequence>
<feature type="transmembrane region" description="Helical" evidence="1">
    <location>
        <begin position="7"/>
        <end position="26"/>
    </location>
</feature>
<dbReference type="NCBIfam" id="TIGR02123">
    <property type="entry name" value="TRAP_fused"/>
    <property type="match status" value="1"/>
</dbReference>
<dbReference type="EMBL" id="UINC01051728">
    <property type="protein sequence ID" value="SVB66224.1"/>
    <property type="molecule type" value="Genomic_DNA"/>
</dbReference>
<evidence type="ECO:0000313" key="3">
    <source>
        <dbReference type="EMBL" id="SVB66224.1"/>
    </source>
</evidence>
<feature type="transmembrane region" description="Helical" evidence="1">
    <location>
        <begin position="210"/>
        <end position="237"/>
    </location>
</feature>
<dbReference type="PANTHER" id="PTHR43849">
    <property type="entry name" value="BLL3936 PROTEIN"/>
    <property type="match status" value="1"/>
</dbReference>
<keyword evidence="1" id="KW-0472">Membrane</keyword>
<feature type="transmembrane region" description="Helical" evidence="1">
    <location>
        <begin position="354"/>
        <end position="375"/>
    </location>
</feature>
<evidence type="ECO:0000259" key="2">
    <source>
        <dbReference type="Pfam" id="PF06808"/>
    </source>
</evidence>
<feature type="transmembrane region" description="Helical" evidence="1">
    <location>
        <begin position="249"/>
        <end position="274"/>
    </location>
</feature>
<evidence type="ECO:0000256" key="1">
    <source>
        <dbReference type="SAM" id="Phobius"/>
    </source>
</evidence>
<protein>
    <recommendedName>
        <fullName evidence="2">TRAP C4-dicarboxylate transport system permease DctM subunit domain-containing protein</fullName>
    </recommendedName>
</protein>
<keyword evidence="1" id="KW-1133">Transmembrane helix</keyword>
<proteinExistence type="predicted"/>
<keyword evidence="1" id="KW-0812">Transmembrane</keyword>
<name>A0A382FV13_9ZZZZ</name>
<feature type="transmembrane region" description="Helical" evidence="1">
    <location>
        <begin position="63"/>
        <end position="83"/>
    </location>
</feature>
<feature type="transmembrane region" description="Helical" evidence="1">
    <location>
        <begin position="286"/>
        <end position="309"/>
    </location>
</feature>
<dbReference type="AlphaFoldDB" id="A0A382FV13"/>
<feature type="transmembrane region" description="Helical" evidence="1">
    <location>
        <begin position="387"/>
        <end position="410"/>
    </location>
</feature>